<accession>A0A5P8YAY0</accession>
<organism evidence="1 2">
    <name type="scientific">Yersinia pestis</name>
    <dbReference type="NCBI Taxonomy" id="632"/>
    <lineage>
        <taxon>Bacteria</taxon>
        <taxon>Pseudomonadati</taxon>
        <taxon>Pseudomonadota</taxon>
        <taxon>Gammaproteobacteria</taxon>
        <taxon>Enterobacterales</taxon>
        <taxon>Yersiniaceae</taxon>
        <taxon>Yersinia</taxon>
    </lineage>
</organism>
<protein>
    <submittedName>
        <fullName evidence="1">Uncharacterized protein</fullName>
    </submittedName>
</protein>
<sequence length="89" mass="10074">MLRLTTRMHLIHLRSHSLSFPIASLPSARDPNEFREHTQHGKLLIINIDVSSKLTFVTAVENSTQLGVIYTAGNQQSDTLVNTPHLWKK</sequence>
<accession>A0A2S9PD05</accession>
<dbReference type="PATRIC" id="fig|632.153.peg.2917"/>
<evidence type="ECO:0000313" key="2">
    <source>
        <dbReference type="Proteomes" id="UP000000815"/>
    </source>
</evidence>
<dbReference type="PIR" id="AG0481">
    <property type="entry name" value="AG0481"/>
</dbReference>
<dbReference type="Proteomes" id="UP000000815">
    <property type="component" value="Chromosome"/>
</dbReference>
<proteinExistence type="predicted"/>
<gene>
    <name evidence="1" type="ordered locus">YPO3957</name>
</gene>
<name>A0A384L7W5_YERPE</name>
<dbReference type="AlphaFoldDB" id="A0A384L7W5"/>
<reference evidence="1 2" key="1">
    <citation type="journal article" date="2001" name="Nature">
        <title>Genome sequence of Yersinia pestis, the causative agent of plague.</title>
        <authorList>
            <person name="Parkhill J."/>
            <person name="Wren B.W."/>
            <person name="Thomson N.R."/>
            <person name="Titball R.W."/>
            <person name="Holden M.T.G."/>
            <person name="Prentice M.B."/>
            <person name="Sebaihia M."/>
            <person name="James K.D."/>
            <person name="Churcher C."/>
            <person name="Mungall K.L."/>
            <person name="Baker S."/>
            <person name="Basham D."/>
            <person name="Bentley S.D."/>
            <person name="Brooks K."/>
            <person name="Cerdeno-Tarraga A.M."/>
            <person name="Chillingworth T."/>
            <person name="Cronin A."/>
            <person name="Davies R.M."/>
            <person name="Davis P."/>
            <person name="Dougan G."/>
            <person name="Feltwell T."/>
            <person name="Hamlin N."/>
            <person name="Holroyd S."/>
            <person name="Jagels K."/>
            <person name="Leather S."/>
            <person name="Karlyshev A.V."/>
            <person name="Moule S."/>
            <person name="Oyston P.C.F."/>
            <person name="Quail M."/>
            <person name="Rutherford K."/>
            <person name="Simmonds M."/>
            <person name="Skelton J."/>
            <person name="Stevens K."/>
            <person name="Whitehead S."/>
            <person name="Barrell B.G."/>
        </authorList>
    </citation>
    <scope>NUCLEOTIDE SEQUENCE [LARGE SCALE GENOMIC DNA]</scope>
    <source>
        <strain evidence="2">CO-92 / Biovar Orientalis</strain>
    </source>
</reference>
<dbReference type="OMA" id="NEFRKHT"/>
<dbReference type="EMBL" id="AL590842">
    <property type="protein sequence ID" value="CAL22538.1"/>
    <property type="molecule type" value="Genomic_DNA"/>
</dbReference>
<accession>A0A3G5L623</accession>
<evidence type="ECO:0000313" key="1">
    <source>
        <dbReference type="EMBL" id="CAL22538.1"/>
    </source>
</evidence>
<accession>Q74QY2</accession>
<keyword evidence="2" id="KW-1185">Reference proteome</keyword>
<accession>A0A384L7W5</accession>
<dbReference type="PaxDb" id="214092-YPO3957"/>
<dbReference type="KEGG" id="ype:YPO3957"/>